<evidence type="ECO:0000256" key="1">
    <source>
        <dbReference type="ARBA" id="ARBA00004141"/>
    </source>
</evidence>
<evidence type="ECO:0000256" key="7">
    <source>
        <dbReference type="RuleBase" id="RU003346"/>
    </source>
</evidence>
<keyword evidence="6 9" id="KW-0472">Membrane</keyword>
<evidence type="ECO:0000313" key="12">
    <source>
        <dbReference type="Proteomes" id="UP001316803"/>
    </source>
</evidence>
<proteinExistence type="inferred from homology"/>
<feature type="transmembrane region" description="Helical" evidence="9">
    <location>
        <begin position="301"/>
        <end position="321"/>
    </location>
</feature>
<dbReference type="SUPFAM" id="SSF103473">
    <property type="entry name" value="MFS general substrate transporter"/>
    <property type="match status" value="1"/>
</dbReference>
<feature type="region of interest" description="Disordered" evidence="8">
    <location>
        <begin position="475"/>
        <end position="500"/>
    </location>
</feature>
<dbReference type="PROSITE" id="PS00217">
    <property type="entry name" value="SUGAR_TRANSPORT_2"/>
    <property type="match status" value="1"/>
</dbReference>
<keyword evidence="4 9" id="KW-0812">Transmembrane</keyword>
<dbReference type="PRINTS" id="PR00171">
    <property type="entry name" value="SUGRTRNSPORT"/>
</dbReference>
<dbReference type="FunFam" id="1.20.1250.20:FF:000134">
    <property type="entry name" value="MFS sugar transporter protein"/>
    <property type="match status" value="1"/>
</dbReference>
<organism evidence="11 12">
    <name type="scientific">Knufia fluminis</name>
    <dbReference type="NCBI Taxonomy" id="191047"/>
    <lineage>
        <taxon>Eukaryota</taxon>
        <taxon>Fungi</taxon>
        <taxon>Dikarya</taxon>
        <taxon>Ascomycota</taxon>
        <taxon>Pezizomycotina</taxon>
        <taxon>Eurotiomycetes</taxon>
        <taxon>Chaetothyriomycetidae</taxon>
        <taxon>Chaetothyriales</taxon>
        <taxon>Trichomeriaceae</taxon>
        <taxon>Knufia</taxon>
    </lineage>
</organism>
<evidence type="ECO:0000259" key="10">
    <source>
        <dbReference type="PROSITE" id="PS50850"/>
    </source>
</evidence>
<dbReference type="PANTHER" id="PTHR48022:SF26">
    <property type="entry name" value="MAJOR FACILITATOR SUPERFAMILY (MFS) PROFILE DOMAIN-CONTAINING PROTEIN-RELATED"/>
    <property type="match status" value="1"/>
</dbReference>
<feature type="transmembrane region" description="Helical" evidence="9">
    <location>
        <begin position="264"/>
        <end position="286"/>
    </location>
</feature>
<dbReference type="InterPro" id="IPR020846">
    <property type="entry name" value="MFS_dom"/>
</dbReference>
<dbReference type="InterPro" id="IPR036259">
    <property type="entry name" value="MFS_trans_sf"/>
</dbReference>
<dbReference type="Pfam" id="PF00083">
    <property type="entry name" value="Sugar_tr"/>
    <property type="match status" value="1"/>
</dbReference>
<feature type="transmembrane region" description="Helical" evidence="9">
    <location>
        <begin position="142"/>
        <end position="161"/>
    </location>
</feature>
<accession>A0AAN8IBG8</accession>
<sequence length="500" mass="55049">MQRDWFKPGAQLRLAITATCLAAFVLFGYDQGVFGGLVTHPNFLSTFGHPAPDFLGIIVSIYNVGCFVGCALNLYFGPRFGRREAIWGAMCLVSLGAILQCTSYGVPQMMVGRFITGLGVGIDTSTVPMYQAELCKPEVRGRLVTTEVLFVALGIAVAYFLDFGFSFLGGSVAWRVPIALQVPLAVGVCVLVVGLPETPRWLWQQGRVEEAVGVMRRVHDVPEGDEYVVRESEEIRKAIEIEAASPFKWARILRRDPLQTGYRVGLACLVLFMNQWAGINVIVFYISPVLEGSVGLDRNTAIIAGGCINLAFAVGSLVPALGADRLGRRKPMMFGAAGMGLSMMCVAILLSFNGTDKERITANASIAFFVTYMISFGASLNAIPWVYATEILPIRVRAQGTALAVFNNWIWVFLIVMVTPTLVANLQWKTYLIFMAFNFAFIPVIYFLFPETKGLTLEKIDFLFLKEDRLPAKERMEAQDNSNGEKPGVQLLEQRGEAEP</sequence>
<dbReference type="InterPro" id="IPR003663">
    <property type="entry name" value="Sugar/inositol_transpt"/>
</dbReference>
<feature type="transmembrane region" description="Helical" evidence="9">
    <location>
        <begin position="400"/>
        <end position="419"/>
    </location>
</feature>
<evidence type="ECO:0000256" key="6">
    <source>
        <dbReference type="ARBA" id="ARBA00023136"/>
    </source>
</evidence>
<evidence type="ECO:0000256" key="4">
    <source>
        <dbReference type="ARBA" id="ARBA00022692"/>
    </source>
</evidence>
<feature type="domain" description="Major facilitator superfamily (MFS) profile" evidence="10">
    <location>
        <begin position="16"/>
        <end position="453"/>
    </location>
</feature>
<gene>
    <name evidence="11" type="ORF">OHC33_000870</name>
</gene>
<keyword evidence="5 9" id="KW-1133">Transmembrane helix</keyword>
<dbReference type="PROSITE" id="PS50850">
    <property type="entry name" value="MFS"/>
    <property type="match status" value="1"/>
</dbReference>
<keyword evidence="3 7" id="KW-0813">Transport</keyword>
<comment type="similarity">
    <text evidence="2 7">Belongs to the major facilitator superfamily. Sugar transporter (TC 2.A.1.1) family.</text>
</comment>
<dbReference type="InterPro" id="IPR005829">
    <property type="entry name" value="Sugar_transporter_CS"/>
</dbReference>
<name>A0AAN8IBG8_9EURO</name>
<evidence type="ECO:0000256" key="5">
    <source>
        <dbReference type="ARBA" id="ARBA00022989"/>
    </source>
</evidence>
<dbReference type="InterPro" id="IPR005828">
    <property type="entry name" value="MFS_sugar_transport-like"/>
</dbReference>
<feature type="transmembrane region" description="Helical" evidence="9">
    <location>
        <begin position="431"/>
        <end position="449"/>
    </location>
</feature>
<evidence type="ECO:0000256" key="2">
    <source>
        <dbReference type="ARBA" id="ARBA00010992"/>
    </source>
</evidence>
<feature type="transmembrane region" description="Helical" evidence="9">
    <location>
        <begin position="54"/>
        <end position="76"/>
    </location>
</feature>
<evidence type="ECO:0000256" key="3">
    <source>
        <dbReference type="ARBA" id="ARBA00022448"/>
    </source>
</evidence>
<dbReference type="NCBIfam" id="TIGR00879">
    <property type="entry name" value="SP"/>
    <property type="match status" value="1"/>
</dbReference>
<keyword evidence="12" id="KW-1185">Reference proteome</keyword>
<dbReference type="Gene3D" id="1.20.1250.20">
    <property type="entry name" value="MFS general substrate transporter like domains"/>
    <property type="match status" value="1"/>
</dbReference>
<dbReference type="GO" id="GO:0005351">
    <property type="term" value="F:carbohydrate:proton symporter activity"/>
    <property type="evidence" value="ECO:0007669"/>
    <property type="project" value="TreeGrafter"/>
</dbReference>
<dbReference type="AlphaFoldDB" id="A0AAN8IBG8"/>
<evidence type="ECO:0000256" key="9">
    <source>
        <dbReference type="SAM" id="Phobius"/>
    </source>
</evidence>
<dbReference type="EMBL" id="JAKLMC020000002">
    <property type="protein sequence ID" value="KAK5957681.1"/>
    <property type="molecule type" value="Genomic_DNA"/>
</dbReference>
<feature type="transmembrane region" description="Helical" evidence="9">
    <location>
        <begin position="333"/>
        <end position="352"/>
    </location>
</feature>
<protein>
    <recommendedName>
        <fullName evidence="10">Major facilitator superfamily (MFS) profile domain-containing protein</fullName>
    </recommendedName>
</protein>
<feature type="transmembrane region" description="Helical" evidence="9">
    <location>
        <begin position="12"/>
        <end position="34"/>
    </location>
</feature>
<evidence type="ECO:0000256" key="8">
    <source>
        <dbReference type="SAM" id="MobiDB-lite"/>
    </source>
</evidence>
<dbReference type="InterPro" id="IPR050360">
    <property type="entry name" value="MFS_Sugar_Transporters"/>
</dbReference>
<dbReference type="PANTHER" id="PTHR48022">
    <property type="entry name" value="PLASTIDIC GLUCOSE TRANSPORTER 4"/>
    <property type="match status" value="1"/>
</dbReference>
<reference evidence="11 12" key="1">
    <citation type="submission" date="2022-12" db="EMBL/GenBank/DDBJ databases">
        <title>Genomic features and morphological characterization of a novel Knufia sp. strain isolated from spacecraft assembly facility.</title>
        <authorList>
            <person name="Teixeira M."/>
            <person name="Chander A.M."/>
            <person name="Stajich J.E."/>
            <person name="Venkateswaran K."/>
        </authorList>
    </citation>
    <scope>NUCLEOTIDE SEQUENCE [LARGE SCALE GENOMIC DNA]</scope>
    <source>
        <strain evidence="11 12">FJI-L2-BK-P2</strain>
    </source>
</reference>
<evidence type="ECO:0000313" key="11">
    <source>
        <dbReference type="EMBL" id="KAK5957681.1"/>
    </source>
</evidence>
<comment type="subcellular location">
    <subcellularLocation>
        <location evidence="1">Membrane</location>
        <topology evidence="1">Multi-pass membrane protein</topology>
    </subcellularLocation>
</comment>
<dbReference type="GO" id="GO:0016020">
    <property type="term" value="C:membrane"/>
    <property type="evidence" value="ECO:0007669"/>
    <property type="project" value="UniProtKB-SubCell"/>
</dbReference>
<feature type="transmembrane region" description="Helical" evidence="9">
    <location>
        <begin position="364"/>
        <end position="388"/>
    </location>
</feature>
<dbReference type="Proteomes" id="UP001316803">
    <property type="component" value="Unassembled WGS sequence"/>
</dbReference>
<feature type="transmembrane region" description="Helical" evidence="9">
    <location>
        <begin position="173"/>
        <end position="195"/>
    </location>
</feature>
<comment type="caution">
    <text evidence="11">The sequence shown here is derived from an EMBL/GenBank/DDBJ whole genome shotgun (WGS) entry which is preliminary data.</text>
</comment>